<evidence type="ECO:0000256" key="1">
    <source>
        <dbReference type="ARBA" id="ARBA00022553"/>
    </source>
</evidence>
<dbReference type="OrthoDB" id="9793321at2"/>
<dbReference type="CDD" id="cd17574">
    <property type="entry name" value="REC_OmpR"/>
    <property type="match status" value="1"/>
</dbReference>
<keyword evidence="3" id="KW-0805">Transcription regulation</keyword>
<evidence type="ECO:0000256" key="2">
    <source>
        <dbReference type="ARBA" id="ARBA00023012"/>
    </source>
</evidence>
<dbReference type="InterPro" id="IPR016032">
    <property type="entry name" value="Sig_transdc_resp-reg_C-effctor"/>
</dbReference>
<dbReference type="SMART" id="SM00448">
    <property type="entry name" value="REC"/>
    <property type="match status" value="1"/>
</dbReference>
<dbReference type="GO" id="GO:0006355">
    <property type="term" value="P:regulation of DNA-templated transcription"/>
    <property type="evidence" value="ECO:0007669"/>
    <property type="project" value="InterPro"/>
</dbReference>
<dbReference type="PROSITE" id="PS50110">
    <property type="entry name" value="RESPONSE_REGULATORY"/>
    <property type="match status" value="1"/>
</dbReference>
<evidence type="ECO:0000259" key="9">
    <source>
        <dbReference type="PROSITE" id="PS51755"/>
    </source>
</evidence>
<dbReference type="InterPro" id="IPR036388">
    <property type="entry name" value="WH-like_DNA-bd_sf"/>
</dbReference>
<dbReference type="InterPro" id="IPR039420">
    <property type="entry name" value="WalR-like"/>
</dbReference>
<dbReference type="PANTHER" id="PTHR48111:SF21">
    <property type="entry name" value="DNA-BINDING DUAL MASTER TRANSCRIPTIONAL REGULATOR RPAA"/>
    <property type="match status" value="1"/>
</dbReference>
<dbReference type="Pfam" id="PF00486">
    <property type="entry name" value="Trans_reg_C"/>
    <property type="match status" value="1"/>
</dbReference>
<dbReference type="EMBL" id="JMFG01000001">
    <property type="protein sequence ID" value="KDA55070.1"/>
    <property type="molecule type" value="Genomic_DNA"/>
</dbReference>
<dbReference type="GO" id="GO:0000976">
    <property type="term" value="F:transcription cis-regulatory region binding"/>
    <property type="evidence" value="ECO:0007669"/>
    <property type="project" value="TreeGrafter"/>
</dbReference>
<dbReference type="SMART" id="SM00862">
    <property type="entry name" value="Trans_reg_C"/>
    <property type="match status" value="1"/>
</dbReference>
<dbReference type="InterPro" id="IPR011006">
    <property type="entry name" value="CheY-like_superfamily"/>
</dbReference>
<evidence type="ECO:0000256" key="5">
    <source>
        <dbReference type="ARBA" id="ARBA00023163"/>
    </source>
</evidence>
<dbReference type="InterPro" id="IPR001789">
    <property type="entry name" value="Sig_transdc_resp-reg_receiver"/>
</dbReference>
<reference evidence="10 11" key="1">
    <citation type="submission" date="2014-04" db="EMBL/GenBank/DDBJ databases">
        <title>The Genome Sequence of Thermoanaerobaculum aquaticum MP-01, The First Cultivated Group 23 Acidobacterium.</title>
        <authorList>
            <person name="Stamps B.W."/>
            <person name="Losey N.A."/>
            <person name="Lawson P.A."/>
            <person name="Stevenson B.S."/>
        </authorList>
    </citation>
    <scope>NUCLEOTIDE SEQUENCE [LARGE SCALE GENOMIC DNA]</scope>
    <source>
        <strain evidence="10 11">MP-01</strain>
    </source>
</reference>
<dbReference type="SUPFAM" id="SSF52172">
    <property type="entry name" value="CheY-like"/>
    <property type="match status" value="1"/>
</dbReference>
<keyword evidence="1 6" id="KW-0597">Phosphoprotein</keyword>
<keyword evidence="4 7" id="KW-0238">DNA-binding</keyword>
<keyword evidence="11" id="KW-1185">Reference proteome</keyword>
<dbReference type="CDD" id="cd00383">
    <property type="entry name" value="trans_reg_C"/>
    <property type="match status" value="1"/>
</dbReference>
<dbReference type="PANTHER" id="PTHR48111">
    <property type="entry name" value="REGULATOR OF RPOS"/>
    <property type="match status" value="1"/>
</dbReference>
<dbReference type="GO" id="GO:0005829">
    <property type="term" value="C:cytosol"/>
    <property type="evidence" value="ECO:0007669"/>
    <property type="project" value="TreeGrafter"/>
</dbReference>
<name>A0A062Y2Q3_9BACT</name>
<dbReference type="FunFam" id="3.40.50.2300:FF:000001">
    <property type="entry name" value="DNA-binding response regulator PhoB"/>
    <property type="match status" value="1"/>
</dbReference>
<dbReference type="InterPro" id="IPR001867">
    <property type="entry name" value="OmpR/PhoB-type_DNA-bd"/>
</dbReference>
<dbReference type="AlphaFoldDB" id="A0A062Y2Q3"/>
<comment type="caution">
    <text evidence="10">The sequence shown here is derived from an EMBL/GenBank/DDBJ whole genome shotgun (WGS) entry which is preliminary data.</text>
</comment>
<evidence type="ECO:0000259" key="8">
    <source>
        <dbReference type="PROSITE" id="PS50110"/>
    </source>
</evidence>
<protein>
    <submittedName>
        <fullName evidence="10">Transcriptional regulator</fullName>
    </submittedName>
</protein>
<dbReference type="RefSeq" id="WP_038046131.1">
    <property type="nucleotide sequence ID" value="NZ_JMFG01000001.1"/>
</dbReference>
<dbReference type="STRING" id="1312852.EG19_00165"/>
<evidence type="ECO:0000313" key="10">
    <source>
        <dbReference type="EMBL" id="KDA55070.1"/>
    </source>
</evidence>
<feature type="DNA-binding region" description="OmpR/PhoB-type" evidence="7">
    <location>
        <begin position="131"/>
        <end position="230"/>
    </location>
</feature>
<evidence type="ECO:0000256" key="7">
    <source>
        <dbReference type="PROSITE-ProRule" id="PRU01091"/>
    </source>
</evidence>
<evidence type="ECO:0000256" key="3">
    <source>
        <dbReference type="ARBA" id="ARBA00023015"/>
    </source>
</evidence>
<feature type="domain" description="OmpR/PhoB-type" evidence="9">
    <location>
        <begin position="131"/>
        <end position="230"/>
    </location>
</feature>
<proteinExistence type="predicted"/>
<gene>
    <name evidence="10" type="ORF">EG19_00165</name>
</gene>
<dbReference type="Pfam" id="PF00072">
    <property type="entry name" value="Response_reg"/>
    <property type="match status" value="1"/>
</dbReference>
<evidence type="ECO:0000256" key="4">
    <source>
        <dbReference type="ARBA" id="ARBA00023125"/>
    </source>
</evidence>
<organism evidence="10 11">
    <name type="scientific">Thermoanaerobaculum aquaticum</name>
    <dbReference type="NCBI Taxonomy" id="1312852"/>
    <lineage>
        <taxon>Bacteria</taxon>
        <taxon>Pseudomonadati</taxon>
        <taxon>Acidobacteriota</taxon>
        <taxon>Thermoanaerobaculia</taxon>
        <taxon>Thermoanaerobaculales</taxon>
        <taxon>Thermoanaerobaculaceae</taxon>
        <taxon>Thermoanaerobaculum</taxon>
    </lineage>
</organism>
<keyword evidence="5" id="KW-0804">Transcription</keyword>
<dbReference type="PROSITE" id="PS51755">
    <property type="entry name" value="OMPR_PHOB"/>
    <property type="match status" value="1"/>
</dbReference>
<dbReference type="Gene3D" id="1.10.10.10">
    <property type="entry name" value="Winged helix-like DNA-binding domain superfamily/Winged helix DNA-binding domain"/>
    <property type="match status" value="1"/>
</dbReference>
<dbReference type="Gene3D" id="6.10.250.690">
    <property type="match status" value="1"/>
</dbReference>
<dbReference type="Proteomes" id="UP000027284">
    <property type="component" value="Unassembled WGS sequence"/>
</dbReference>
<evidence type="ECO:0000313" key="11">
    <source>
        <dbReference type="Proteomes" id="UP000027284"/>
    </source>
</evidence>
<feature type="modified residue" description="4-aspartylphosphate" evidence="6">
    <location>
        <position position="53"/>
    </location>
</feature>
<feature type="domain" description="Response regulatory" evidence="8">
    <location>
        <begin position="4"/>
        <end position="118"/>
    </location>
</feature>
<dbReference type="Gene3D" id="3.40.50.2300">
    <property type="match status" value="1"/>
</dbReference>
<dbReference type="GO" id="GO:0000156">
    <property type="term" value="F:phosphorelay response regulator activity"/>
    <property type="evidence" value="ECO:0007669"/>
    <property type="project" value="TreeGrafter"/>
</dbReference>
<evidence type="ECO:0000256" key="6">
    <source>
        <dbReference type="PROSITE-ProRule" id="PRU00169"/>
    </source>
</evidence>
<accession>A0A062Y2Q3</accession>
<keyword evidence="2" id="KW-0902">Two-component regulatory system</keyword>
<sequence length="238" mass="27415">MAAKILVVEDEKHLAEALAHNLRFEGYEATVVHDGEQALERLANEDFDLVVLDVMLPGISGFEVCQRLRDMGNRVPILFLTAKSSDADRLQGLRQGGDDYMTKPFLLEELVLRIKGILRRQEWFKTPVAERGVFRFGDSEINFRTFKAKGPHGEVELTEKECMLMKLLVELQGQVVSRELILERVWGYKYGSSSRTIDNFIVRLRRYFEPDPRRPRYIHSVRGVGYRFTPEGLPAQKS</sequence>
<dbReference type="GO" id="GO:0032993">
    <property type="term" value="C:protein-DNA complex"/>
    <property type="evidence" value="ECO:0007669"/>
    <property type="project" value="TreeGrafter"/>
</dbReference>
<dbReference type="SUPFAM" id="SSF46894">
    <property type="entry name" value="C-terminal effector domain of the bipartite response regulators"/>
    <property type="match status" value="1"/>
</dbReference>